<feature type="region of interest" description="Disordered" evidence="6">
    <location>
        <begin position="440"/>
        <end position="468"/>
    </location>
</feature>
<gene>
    <name evidence="7" type="ORF">ABT211_10160</name>
</gene>
<sequence>MTEEPALPRYLRGRFAPVPEEHDALGLTVRGTLPPELDGRYLRNGPNPPPGEDDGHWFTGPGMLHGVRLRDGRAEWYRNRWIRTRELDGHPFVRADGTFDLTATPGNTHVIRHADTVLALCEAGFPYRVTPALETVGPYDFGGRLTTAMTAHPKEDPVTGELHLFGTGFAPPYLTYHRVTADGELVDSRPVEVPGPTMMHDFAITEHHIVWMDLPVVFRPELAGQGGMPYRWDDGYGARLGIMSRTPGSTEVRWFDVEPCYVFHVGNAHEDAEGRIVLDAVRYDHDRFEHAWGDIGGPTGVAVVPEPGLVRTPSVLYRWTLDPASGRATERQLDDRDAEFPTHNETLTGRENRYLYTVAGDGVAKHDLTGETTRVHATPGARYAGEAVFVPAADGRSEDEGWLLSLVSDDDGKAGELLVLDATDLSEQAVVELPHAVPAGFHGSWLPEPGDGQDQDRPRPARAGSPRR</sequence>
<keyword evidence="4 5" id="KW-0408">Iron</keyword>
<dbReference type="PANTHER" id="PTHR10543">
    <property type="entry name" value="BETA-CAROTENE DIOXYGENASE"/>
    <property type="match status" value="1"/>
</dbReference>
<keyword evidence="5" id="KW-0223">Dioxygenase</keyword>
<evidence type="ECO:0000256" key="6">
    <source>
        <dbReference type="SAM" id="MobiDB-lite"/>
    </source>
</evidence>
<evidence type="ECO:0000256" key="5">
    <source>
        <dbReference type="RuleBase" id="RU364048"/>
    </source>
</evidence>
<evidence type="ECO:0000256" key="1">
    <source>
        <dbReference type="ARBA" id="ARBA00006787"/>
    </source>
</evidence>
<proteinExistence type="inferred from homology"/>
<accession>A0ABV1TDD5</accession>
<evidence type="ECO:0000313" key="7">
    <source>
        <dbReference type="EMBL" id="MER6267649.1"/>
    </source>
</evidence>
<dbReference type="Pfam" id="PF03055">
    <property type="entry name" value="RPE65"/>
    <property type="match status" value="1"/>
</dbReference>
<dbReference type="InterPro" id="IPR004294">
    <property type="entry name" value="Carotenoid_Oase"/>
</dbReference>
<comment type="cofactor">
    <cofactor evidence="5">
        <name>Fe(2+)</name>
        <dbReference type="ChEBI" id="CHEBI:29033"/>
    </cofactor>
    <text evidence="5">Binds 1 Fe(2+) ion per subunit.</text>
</comment>
<organism evidence="7 8">
    <name type="scientific">Streptomyces sp. 900105755</name>
    <dbReference type="NCBI Taxonomy" id="3154389"/>
    <lineage>
        <taxon>Bacteria</taxon>
        <taxon>Bacillati</taxon>
        <taxon>Actinomycetota</taxon>
        <taxon>Actinomycetes</taxon>
        <taxon>Kitasatosporales</taxon>
        <taxon>Streptomycetaceae</taxon>
        <taxon>Streptomyces</taxon>
    </lineage>
</organism>
<dbReference type="PANTHER" id="PTHR10543:SF89">
    <property type="entry name" value="CAROTENOID 9,10(9',10')-CLEAVAGE DIOXYGENASE 1"/>
    <property type="match status" value="1"/>
</dbReference>
<dbReference type="RefSeq" id="WP_351956278.1">
    <property type="nucleotide sequence ID" value="NZ_JBEOZM010000003.1"/>
</dbReference>
<dbReference type="Proteomes" id="UP001490365">
    <property type="component" value="Unassembled WGS sequence"/>
</dbReference>
<dbReference type="EC" id="1.13.11.-" evidence="5"/>
<evidence type="ECO:0000256" key="4">
    <source>
        <dbReference type="ARBA" id="ARBA00023004"/>
    </source>
</evidence>
<protein>
    <recommendedName>
        <fullName evidence="5">Dioxygenase</fullName>
        <ecNumber evidence="5">1.13.11.-</ecNumber>
    </recommendedName>
</protein>
<keyword evidence="8" id="KW-1185">Reference proteome</keyword>
<name>A0ABV1TDD5_9ACTN</name>
<reference evidence="7 8" key="1">
    <citation type="submission" date="2024-06" db="EMBL/GenBank/DDBJ databases">
        <title>The Natural Products Discovery Center: Release of the First 8490 Sequenced Strains for Exploring Actinobacteria Biosynthetic Diversity.</title>
        <authorList>
            <person name="Kalkreuter E."/>
            <person name="Kautsar S.A."/>
            <person name="Yang D."/>
            <person name="Bader C.D."/>
            <person name="Teijaro C.N."/>
            <person name="Fluegel L."/>
            <person name="Davis C.M."/>
            <person name="Simpson J.R."/>
            <person name="Lauterbach L."/>
            <person name="Steele A.D."/>
            <person name="Gui C."/>
            <person name="Meng S."/>
            <person name="Li G."/>
            <person name="Viehrig K."/>
            <person name="Ye F."/>
            <person name="Su P."/>
            <person name="Kiefer A.F."/>
            <person name="Nichols A."/>
            <person name="Cepeda A.J."/>
            <person name="Yan W."/>
            <person name="Fan B."/>
            <person name="Jiang Y."/>
            <person name="Adhikari A."/>
            <person name="Zheng C.-J."/>
            <person name="Schuster L."/>
            <person name="Cowan T.M."/>
            <person name="Smanski M.J."/>
            <person name="Chevrette M.G."/>
            <person name="De Carvalho L.P.S."/>
            <person name="Shen B."/>
        </authorList>
    </citation>
    <scope>NUCLEOTIDE SEQUENCE [LARGE SCALE GENOMIC DNA]</scope>
    <source>
        <strain evidence="7 8">NPDC001694</strain>
    </source>
</reference>
<comment type="similarity">
    <text evidence="1 5">Belongs to the carotenoid oxygenase family.</text>
</comment>
<comment type="caution">
    <text evidence="7">The sequence shown here is derived from an EMBL/GenBank/DDBJ whole genome shotgun (WGS) entry which is preliminary data.</text>
</comment>
<keyword evidence="3 5" id="KW-0560">Oxidoreductase</keyword>
<evidence type="ECO:0000313" key="8">
    <source>
        <dbReference type="Proteomes" id="UP001490365"/>
    </source>
</evidence>
<evidence type="ECO:0000256" key="2">
    <source>
        <dbReference type="ARBA" id="ARBA00022723"/>
    </source>
</evidence>
<evidence type="ECO:0000256" key="3">
    <source>
        <dbReference type="ARBA" id="ARBA00023002"/>
    </source>
</evidence>
<dbReference type="EMBL" id="JBEOZM010000003">
    <property type="protein sequence ID" value="MER6267649.1"/>
    <property type="molecule type" value="Genomic_DNA"/>
</dbReference>
<keyword evidence="2 5" id="KW-0479">Metal-binding</keyword>